<feature type="domain" description="Heterokaryon incompatibility" evidence="1">
    <location>
        <begin position="59"/>
        <end position="235"/>
    </location>
</feature>
<dbReference type="Pfam" id="PF06985">
    <property type="entry name" value="HET"/>
    <property type="match status" value="1"/>
</dbReference>
<dbReference type="InterPro" id="IPR052895">
    <property type="entry name" value="HetReg/Transcr_Mod"/>
</dbReference>
<dbReference type="InterPro" id="IPR010730">
    <property type="entry name" value="HET"/>
</dbReference>
<sequence length="634" mass="71740">MADINPMSNSQTAAVQSVSPYATTLKAQEIRVVLLAPGQWDDEISCHLVNSSLESPLEYEALSYVWAQEPGHRYIRLNDSMHQITTNLFLALRRLRKASEARCIWIDALCINQENDKEKNHQVALMGSIYELCTRALLWLGDYESPAGSPRQTLTIEQAETQSWEEISKEQSGMQDKGFAAMTTIHELSVNKHPLATSMFEEGVKSDERNDPHHLRSFSSLFGLPWWTRIWTFQEAILPPMAIVLYGSFAVKWEVLEMANNCFFQHVTTCCYGFFNMAGKGNFSFEFNDTMSRFRDRVGSLVLWRTRRKSNTDKIQLLHRMLWDHRSRQASEPRDLFYGLLGLTGGMVPDLMVDYSLPCEAVFKIATLLSIQQTGKLYILQRSKNSHVRKPSWIYDFDTVFSSDVWGLERASMFREAIFFTAAGTSKSVAFWNDFQQDHLELKGIFCSEVVLVGDSLSSDGYTSRGLSSILIKWESLAKGFYSNPKTDTPYGRDWMSEYLRTIVSDFVPDREAQFGARRVCAADLPIIRGVVDKAIRMEQPPSAIFDRLLYDGIISSLTNRTFFITADGYVGLGSPELGDEIWVLSGGDTPFILRPSVSDSGCHQLIGSCYVQGLMDGEAMVNVEAKQRTVSLC</sequence>
<dbReference type="AlphaFoldDB" id="A0A2J6PE19"/>
<dbReference type="STRING" id="1745343.A0A2J6PE19"/>
<organism evidence="2 3">
    <name type="scientific">Hyaloscypha hepaticicola</name>
    <dbReference type="NCBI Taxonomy" id="2082293"/>
    <lineage>
        <taxon>Eukaryota</taxon>
        <taxon>Fungi</taxon>
        <taxon>Dikarya</taxon>
        <taxon>Ascomycota</taxon>
        <taxon>Pezizomycotina</taxon>
        <taxon>Leotiomycetes</taxon>
        <taxon>Helotiales</taxon>
        <taxon>Hyaloscyphaceae</taxon>
        <taxon>Hyaloscypha</taxon>
    </lineage>
</organism>
<protein>
    <submittedName>
        <fullName evidence="2">HET-domain-containing protein</fullName>
    </submittedName>
</protein>
<dbReference type="Proteomes" id="UP000235672">
    <property type="component" value="Unassembled WGS sequence"/>
</dbReference>
<proteinExistence type="predicted"/>
<accession>A0A2J6PE19</accession>
<evidence type="ECO:0000259" key="1">
    <source>
        <dbReference type="Pfam" id="PF06985"/>
    </source>
</evidence>
<dbReference type="OrthoDB" id="2157530at2759"/>
<name>A0A2J6PE19_9HELO</name>
<dbReference type="EMBL" id="KZ613557">
    <property type="protein sequence ID" value="PMD12244.1"/>
    <property type="molecule type" value="Genomic_DNA"/>
</dbReference>
<dbReference type="PANTHER" id="PTHR24148">
    <property type="entry name" value="ANKYRIN REPEAT DOMAIN-CONTAINING PROTEIN 39 HOMOLOG-RELATED"/>
    <property type="match status" value="1"/>
</dbReference>
<dbReference type="Pfam" id="PF26639">
    <property type="entry name" value="Het-6_barrel"/>
    <property type="match status" value="1"/>
</dbReference>
<reference evidence="2 3" key="1">
    <citation type="submission" date="2016-05" db="EMBL/GenBank/DDBJ databases">
        <title>A degradative enzymes factory behind the ericoid mycorrhizal symbiosis.</title>
        <authorList>
            <consortium name="DOE Joint Genome Institute"/>
            <person name="Martino E."/>
            <person name="Morin E."/>
            <person name="Grelet G."/>
            <person name="Kuo A."/>
            <person name="Kohler A."/>
            <person name="Daghino S."/>
            <person name="Barry K."/>
            <person name="Choi C."/>
            <person name="Cichocki N."/>
            <person name="Clum A."/>
            <person name="Copeland A."/>
            <person name="Hainaut M."/>
            <person name="Haridas S."/>
            <person name="Labutti K."/>
            <person name="Lindquist E."/>
            <person name="Lipzen A."/>
            <person name="Khouja H.-R."/>
            <person name="Murat C."/>
            <person name="Ohm R."/>
            <person name="Olson A."/>
            <person name="Spatafora J."/>
            <person name="Veneault-Fourrey C."/>
            <person name="Henrissat B."/>
            <person name="Grigoriev I."/>
            <person name="Martin F."/>
            <person name="Perotto S."/>
        </authorList>
    </citation>
    <scope>NUCLEOTIDE SEQUENCE [LARGE SCALE GENOMIC DNA]</scope>
    <source>
        <strain evidence="2 3">UAMH 7357</strain>
    </source>
</reference>
<dbReference type="PANTHER" id="PTHR24148:SF73">
    <property type="entry name" value="HET DOMAIN PROTEIN (AFU_ORTHOLOGUE AFUA_8G01020)"/>
    <property type="match status" value="1"/>
</dbReference>
<gene>
    <name evidence="2" type="ORF">NA56DRAFT_652604</name>
</gene>
<evidence type="ECO:0000313" key="2">
    <source>
        <dbReference type="EMBL" id="PMD12244.1"/>
    </source>
</evidence>
<keyword evidence="3" id="KW-1185">Reference proteome</keyword>
<evidence type="ECO:0000313" key="3">
    <source>
        <dbReference type="Proteomes" id="UP000235672"/>
    </source>
</evidence>